<dbReference type="CDD" id="cd17044">
    <property type="entry name" value="Ubl_TBCE"/>
    <property type="match status" value="1"/>
</dbReference>
<comment type="similarity">
    <text evidence="2">Belongs to the TBCE family.</text>
</comment>
<keyword evidence="11" id="KW-1185">Reference proteome</keyword>
<dbReference type="InterPro" id="IPR003591">
    <property type="entry name" value="Leu-rich_rpt_typical-subtyp"/>
</dbReference>
<proteinExistence type="inferred from homology"/>
<dbReference type="SMART" id="SM01052">
    <property type="entry name" value="CAP_GLY"/>
    <property type="match status" value="1"/>
</dbReference>
<evidence type="ECO:0000313" key="10">
    <source>
        <dbReference type="EMBL" id="KAK2167203.1"/>
    </source>
</evidence>
<organism evidence="10 11">
    <name type="scientific">Paralvinella palmiformis</name>
    <dbReference type="NCBI Taxonomy" id="53620"/>
    <lineage>
        <taxon>Eukaryota</taxon>
        <taxon>Metazoa</taxon>
        <taxon>Spiralia</taxon>
        <taxon>Lophotrochozoa</taxon>
        <taxon>Annelida</taxon>
        <taxon>Polychaeta</taxon>
        <taxon>Sedentaria</taxon>
        <taxon>Canalipalpata</taxon>
        <taxon>Terebellida</taxon>
        <taxon>Terebelliformia</taxon>
        <taxon>Alvinellidae</taxon>
        <taxon>Paralvinella</taxon>
    </lineage>
</organism>
<evidence type="ECO:0000256" key="5">
    <source>
        <dbReference type="ARBA" id="ARBA00022614"/>
    </source>
</evidence>
<dbReference type="PROSITE" id="PS50245">
    <property type="entry name" value="CAP_GLY_2"/>
    <property type="match status" value="1"/>
</dbReference>
<reference evidence="10" key="1">
    <citation type="journal article" date="2023" name="Mol. Biol. Evol.">
        <title>Third-Generation Sequencing Reveals the Adaptive Role of the Epigenome in Three Deep-Sea Polychaetes.</title>
        <authorList>
            <person name="Perez M."/>
            <person name="Aroh O."/>
            <person name="Sun Y."/>
            <person name="Lan Y."/>
            <person name="Juniper S.K."/>
            <person name="Young C.R."/>
            <person name="Angers B."/>
            <person name="Qian P.Y."/>
        </authorList>
    </citation>
    <scope>NUCLEOTIDE SEQUENCE</scope>
    <source>
        <strain evidence="10">P08H-3</strain>
    </source>
</reference>
<evidence type="ECO:0000256" key="6">
    <source>
        <dbReference type="ARBA" id="ARBA00022737"/>
    </source>
</evidence>
<dbReference type="SMART" id="SM00369">
    <property type="entry name" value="LRR_TYP"/>
    <property type="match status" value="4"/>
</dbReference>
<dbReference type="PROSITE" id="PS51450">
    <property type="entry name" value="LRR"/>
    <property type="match status" value="1"/>
</dbReference>
<accession>A0AAD9KB33</accession>
<sequence length="486" mass="56015">MFKTDKTMEHISIGSRIECEEHIATVLYVGEVPGTKGIWLGVEWDDPTRGKHDGTHEGIRYFKTEYPKSGSFIRPKKAILGRSFVDALQDRYIMKENDQTAASEMYIVSKNQKITNVEFVGAETVNMKQRYENMYVSRFTNLVQISLRQCQVSSAGEIGDAVPAVEELDLSRNLFSSWCIVAKICGHLPVLRELNLSENRLSLPDSLSEYAQAFFKVHTVYMNRMDYSWEEIIRSTQMLQNLRQLHVCYNKISTVSQLGHYLGQLRMINLEGNPVRCWDEVLKLGELPFLQTLLLNDMKLEGIKFSDVDFSQRTRYFPKLESLSISDNNISQITRVERRGSELDYLRKYGKMWRQSGGHQDPQKNKPSEQFLRDHPRYQELIDMYGAPEDSELKEESTALKNSLISVMLECPHLPNKAPVKKKLPVTMTVQKLKSLAQRLYKADPLVMTISYSSQKMLGTDINMESDQKEIGYYSVEDGDTIHINW</sequence>
<dbReference type="InterPro" id="IPR044079">
    <property type="entry name" value="Ubl_TBCE"/>
</dbReference>
<protein>
    <recommendedName>
        <fullName evidence="3">Tubulin-specific chaperone E</fullName>
    </recommendedName>
    <alternativeName>
        <fullName evidence="8">Tubulin-folding cofactor E</fullName>
    </alternativeName>
</protein>
<dbReference type="InterPro" id="IPR000938">
    <property type="entry name" value="CAP-Gly_domain"/>
</dbReference>
<comment type="caution">
    <text evidence="10">The sequence shown here is derived from an EMBL/GenBank/DDBJ whole genome shotgun (WGS) entry which is preliminary data.</text>
</comment>
<dbReference type="Pfam" id="PF01302">
    <property type="entry name" value="CAP_GLY"/>
    <property type="match status" value="1"/>
</dbReference>
<dbReference type="Pfam" id="PF00560">
    <property type="entry name" value="LRR_1"/>
    <property type="match status" value="1"/>
</dbReference>
<keyword evidence="4" id="KW-0963">Cytoplasm</keyword>
<feature type="domain" description="CAP-Gly" evidence="9">
    <location>
        <begin position="30"/>
        <end position="74"/>
    </location>
</feature>
<dbReference type="Proteomes" id="UP001208570">
    <property type="component" value="Unassembled WGS sequence"/>
</dbReference>
<dbReference type="Gene3D" id="2.30.30.190">
    <property type="entry name" value="CAP Gly-rich-like domain"/>
    <property type="match status" value="1"/>
</dbReference>
<comment type="subcellular location">
    <subcellularLocation>
        <location evidence="1">Cytoplasm</location>
    </subcellularLocation>
</comment>
<evidence type="ECO:0000256" key="3">
    <source>
        <dbReference type="ARBA" id="ARBA00015004"/>
    </source>
</evidence>
<dbReference type="GO" id="GO:0005737">
    <property type="term" value="C:cytoplasm"/>
    <property type="evidence" value="ECO:0007669"/>
    <property type="project" value="UniProtKB-SubCell"/>
</dbReference>
<keyword evidence="6" id="KW-0677">Repeat</keyword>
<gene>
    <name evidence="10" type="ORF">LSH36_31g04030</name>
</gene>
<evidence type="ECO:0000256" key="4">
    <source>
        <dbReference type="ARBA" id="ARBA00022490"/>
    </source>
</evidence>
<dbReference type="InterPro" id="IPR032675">
    <property type="entry name" value="LRR_dom_sf"/>
</dbReference>
<evidence type="ECO:0000259" key="9">
    <source>
        <dbReference type="PROSITE" id="PS50245"/>
    </source>
</evidence>
<evidence type="ECO:0000256" key="1">
    <source>
        <dbReference type="ARBA" id="ARBA00004496"/>
    </source>
</evidence>
<dbReference type="EMBL" id="JAODUP010000031">
    <property type="protein sequence ID" value="KAK2167203.1"/>
    <property type="molecule type" value="Genomic_DNA"/>
</dbReference>
<name>A0AAD9KB33_9ANNE</name>
<dbReference type="AlphaFoldDB" id="A0AAD9KB33"/>
<dbReference type="Gene3D" id="3.80.10.10">
    <property type="entry name" value="Ribonuclease Inhibitor"/>
    <property type="match status" value="2"/>
</dbReference>
<evidence type="ECO:0000256" key="8">
    <source>
        <dbReference type="ARBA" id="ARBA00030180"/>
    </source>
</evidence>
<dbReference type="SUPFAM" id="SSF54236">
    <property type="entry name" value="Ubiquitin-like"/>
    <property type="match status" value="1"/>
</dbReference>
<evidence type="ECO:0000256" key="7">
    <source>
        <dbReference type="ARBA" id="ARBA00023186"/>
    </source>
</evidence>
<dbReference type="InterPro" id="IPR001611">
    <property type="entry name" value="Leu-rich_rpt"/>
</dbReference>
<dbReference type="Gene3D" id="3.10.20.90">
    <property type="entry name" value="Phosphatidylinositol 3-kinase Catalytic Subunit, Chain A, domain 1"/>
    <property type="match status" value="1"/>
</dbReference>
<evidence type="ECO:0000256" key="2">
    <source>
        <dbReference type="ARBA" id="ARBA00006286"/>
    </source>
</evidence>
<dbReference type="PANTHER" id="PTHR15454">
    <property type="entry name" value="NISCHARIN RELATED"/>
    <property type="match status" value="1"/>
</dbReference>
<dbReference type="FunFam" id="2.30.30.190:FF:000008">
    <property type="entry name" value="Tubulin-specific chaperone E"/>
    <property type="match status" value="1"/>
</dbReference>
<dbReference type="PROSITE" id="PS00845">
    <property type="entry name" value="CAP_GLY_1"/>
    <property type="match status" value="1"/>
</dbReference>
<dbReference type="SUPFAM" id="SSF52058">
    <property type="entry name" value="L domain-like"/>
    <property type="match status" value="1"/>
</dbReference>
<dbReference type="InterPro" id="IPR029071">
    <property type="entry name" value="Ubiquitin-like_domsf"/>
</dbReference>
<keyword evidence="7" id="KW-0143">Chaperone</keyword>
<dbReference type="PANTHER" id="PTHR15454:SF56">
    <property type="entry name" value="PROTEIN PHOSPHATASE 1 REGULATORY SUBUNIT 7-RELATED"/>
    <property type="match status" value="1"/>
</dbReference>
<dbReference type="SUPFAM" id="SSF74924">
    <property type="entry name" value="Cap-Gly domain"/>
    <property type="match status" value="1"/>
</dbReference>
<dbReference type="InterPro" id="IPR036859">
    <property type="entry name" value="CAP-Gly_dom_sf"/>
</dbReference>
<evidence type="ECO:0000313" key="11">
    <source>
        <dbReference type="Proteomes" id="UP001208570"/>
    </source>
</evidence>
<keyword evidence="5" id="KW-0433">Leucine-rich repeat</keyword>